<accession>A0A2H3EJ48</accession>
<evidence type="ECO:0000313" key="3">
    <source>
        <dbReference type="Proteomes" id="UP000217790"/>
    </source>
</evidence>
<feature type="region of interest" description="Disordered" evidence="1">
    <location>
        <begin position="1"/>
        <end position="46"/>
    </location>
</feature>
<organism evidence="2 3">
    <name type="scientific">Armillaria gallica</name>
    <name type="common">Bulbous honey fungus</name>
    <name type="synonym">Armillaria bulbosa</name>
    <dbReference type="NCBI Taxonomy" id="47427"/>
    <lineage>
        <taxon>Eukaryota</taxon>
        <taxon>Fungi</taxon>
        <taxon>Dikarya</taxon>
        <taxon>Basidiomycota</taxon>
        <taxon>Agaricomycotina</taxon>
        <taxon>Agaricomycetes</taxon>
        <taxon>Agaricomycetidae</taxon>
        <taxon>Agaricales</taxon>
        <taxon>Marasmiineae</taxon>
        <taxon>Physalacriaceae</taxon>
        <taxon>Armillaria</taxon>
    </lineage>
</organism>
<evidence type="ECO:0000313" key="2">
    <source>
        <dbReference type="EMBL" id="PBL00144.1"/>
    </source>
</evidence>
<sequence>MEGANGAENLPTNNRDTGSTASDSYQSPLAVNRTMENVPTTKEGASFEEERIECLNKIILENLPRARERDIRPRAFAIRLFGAIEDFIFEPSDDLADGPEDLYDLTERGRMDGNFGDLLKDR</sequence>
<name>A0A2H3EJ48_ARMGA</name>
<dbReference type="InParanoid" id="A0A2H3EJ48"/>
<reference evidence="3" key="1">
    <citation type="journal article" date="2017" name="Nat. Ecol. Evol.">
        <title>Genome expansion and lineage-specific genetic innovations in the forest pathogenic fungi Armillaria.</title>
        <authorList>
            <person name="Sipos G."/>
            <person name="Prasanna A.N."/>
            <person name="Walter M.C."/>
            <person name="O'Connor E."/>
            <person name="Balint B."/>
            <person name="Krizsan K."/>
            <person name="Kiss B."/>
            <person name="Hess J."/>
            <person name="Varga T."/>
            <person name="Slot J."/>
            <person name="Riley R."/>
            <person name="Boka B."/>
            <person name="Rigling D."/>
            <person name="Barry K."/>
            <person name="Lee J."/>
            <person name="Mihaltcheva S."/>
            <person name="LaButti K."/>
            <person name="Lipzen A."/>
            <person name="Waldron R."/>
            <person name="Moloney N.M."/>
            <person name="Sperisen C."/>
            <person name="Kredics L."/>
            <person name="Vagvoelgyi C."/>
            <person name="Patrignani A."/>
            <person name="Fitzpatrick D."/>
            <person name="Nagy I."/>
            <person name="Doyle S."/>
            <person name="Anderson J.B."/>
            <person name="Grigoriev I.V."/>
            <person name="Gueldener U."/>
            <person name="Muensterkoetter M."/>
            <person name="Nagy L.G."/>
        </authorList>
    </citation>
    <scope>NUCLEOTIDE SEQUENCE [LARGE SCALE GENOMIC DNA]</scope>
    <source>
        <strain evidence="3">Ar21-2</strain>
    </source>
</reference>
<feature type="compositionally biased region" description="Polar residues" evidence="1">
    <location>
        <begin position="10"/>
        <end position="40"/>
    </location>
</feature>
<protein>
    <submittedName>
        <fullName evidence="2">Uncharacterized protein</fullName>
    </submittedName>
</protein>
<gene>
    <name evidence="2" type="ORF">ARMGADRAFT_365979</name>
</gene>
<evidence type="ECO:0000256" key="1">
    <source>
        <dbReference type="SAM" id="MobiDB-lite"/>
    </source>
</evidence>
<dbReference type="AlphaFoldDB" id="A0A2H3EJ48"/>
<proteinExistence type="predicted"/>
<dbReference type="EMBL" id="KZ293646">
    <property type="protein sequence ID" value="PBL00144.1"/>
    <property type="molecule type" value="Genomic_DNA"/>
</dbReference>
<dbReference type="Proteomes" id="UP000217790">
    <property type="component" value="Unassembled WGS sequence"/>
</dbReference>
<keyword evidence="3" id="KW-1185">Reference proteome</keyword>